<name>A0A382WBP2_9ZZZZ</name>
<dbReference type="AlphaFoldDB" id="A0A382WBP2"/>
<evidence type="ECO:0008006" key="2">
    <source>
        <dbReference type="Google" id="ProtNLM"/>
    </source>
</evidence>
<sequence>VRSKAQMLYGTWDLQAAQDVGEGDLEFSYTFQADGSVRNRIGGAFLAELRNIDAVRQALDDGPLADDNLLDGGNVNWVGTWSLAGDSLTVNYDLLIVEVFGRVPILGKGTVPVFDETLDPATQTSLGFTCQLEGDVLTLRGES</sequence>
<proteinExistence type="predicted"/>
<gene>
    <name evidence="1" type="ORF">METZ01_LOCUS409056</name>
</gene>
<reference evidence="1" key="1">
    <citation type="submission" date="2018-05" db="EMBL/GenBank/DDBJ databases">
        <authorList>
            <person name="Lanie J.A."/>
            <person name="Ng W.-L."/>
            <person name="Kazmierczak K.M."/>
            <person name="Andrzejewski T.M."/>
            <person name="Davidsen T.M."/>
            <person name="Wayne K.J."/>
            <person name="Tettelin H."/>
            <person name="Glass J.I."/>
            <person name="Rusch D."/>
            <person name="Podicherti R."/>
            <person name="Tsui H.-C.T."/>
            <person name="Winkler M.E."/>
        </authorList>
    </citation>
    <scope>NUCLEOTIDE SEQUENCE</scope>
</reference>
<feature type="non-terminal residue" evidence="1">
    <location>
        <position position="1"/>
    </location>
</feature>
<feature type="non-terminal residue" evidence="1">
    <location>
        <position position="143"/>
    </location>
</feature>
<protein>
    <recommendedName>
        <fullName evidence="2">Lipocalin-like domain-containing protein</fullName>
    </recommendedName>
</protein>
<evidence type="ECO:0000313" key="1">
    <source>
        <dbReference type="EMBL" id="SVD56202.1"/>
    </source>
</evidence>
<accession>A0A382WBP2</accession>
<organism evidence="1">
    <name type="scientific">marine metagenome</name>
    <dbReference type="NCBI Taxonomy" id="408172"/>
    <lineage>
        <taxon>unclassified sequences</taxon>
        <taxon>metagenomes</taxon>
        <taxon>ecological metagenomes</taxon>
    </lineage>
</organism>
<dbReference type="EMBL" id="UINC01158582">
    <property type="protein sequence ID" value="SVD56202.1"/>
    <property type="molecule type" value="Genomic_DNA"/>
</dbReference>